<accession>A0A927BPI6</accession>
<organism evidence="1">
    <name type="scientific">Streptomyces globisporus</name>
    <dbReference type="NCBI Taxonomy" id="1908"/>
    <lineage>
        <taxon>Bacteria</taxon>
        <taxon>Bacillati</taxon>
        <taxon>Actinomycetota</taxon>
        <taxon>Actinomycetes</taxon>
        <taxon>Kitasatosporales</taxon>
        <taxon>Streptomycetaceae</taxon>
        <taxon>Streptomyces</taxon>
    </lineage>
</organism>
<protein>
    <submittedName>
        <fullName evidence="1">Uncharacterized protein</fullName>
    </submittedName>
</protein>
<proteinExistence type="predicted"/>
<sequence>MSFYRNSGRTFRCHLPRMVISTFSDGAVTPCPNIWFSNMGNLLEDDWRTP</sequence>
<dbReference type="EMBL" id="JACWUS010000017">
    <property type="protein sequence ID" value="MBD2830396.1"/>
    <property type="molecule type" value="Genomic_DNA"/>
</dbReference>
<dbReference type="AlphaFoldDB" id="A0A927BPI6"/>
<evidence type="ECO:0000313" key="1">
    <source>
        <dbReference type="EMBL" id="MBD2830396.1"/>
    </source>
</evidence>
<gene>
    <name evidence="1" type="ORF">ID875_27335</name>
</gene>
<comment type="caution">
    <text evidence="1">The sequence shown here is derived from an EMBL/GenBank/DDBJ whole genome shotgun (WGS) entry which is preliminary data.</text>
</comment>
<reference evidence="1" key="1">
    <citation type="journal article" date="2020" name="PLoS ONE">
        <title>Isolation and characterization of Streptomyces bacteriophages and Streptomyces strains encoding biosynthetic arsenals: Streptomyces strains and phages for antibiotic discovery.</title>
        <authorList>
            <person name="Montano E.T."/>
            <person name="Nideffer J.F."/>
            <person name="Brumage L."/>
            <person name="Erb M."/>
            <person name="Derman A.I."/>
            <person name="Davis J.P."/>
            <person name="Estrada E."/>
            <person name="Fu S."/>
            <person name="Le D."/>
            <person name="Vuppala A."/>
            <person name="Tran C."/>
            <person name="Luterstein E."/>
            <person name="Lakkaraju S."/>
            <person name="Panchagnula S."/>
            <person name="Ren C."/>
            <person name="Doan J."/>
            <person name="Tran S."/>
            <person name="Soriano J."/>
            <person name="Fujita Y."/>
            <person name="Gutala P."/>
            <person name="Fujii Q."/>
            <person name="Lee M."/>
            <person name="Bui A."/>
            <person name="Villarreal C."/>
            <person name="Shing S.R."/>
            <person name="Kim S."/>
            <person name="Freeman D."/>
            <person name="Racha V."/>
            <person name="Ho A."/>
            <person name="Kumar P."/>
            <person name="Falah K."/>
            <person name="Dawson T."/>
            <person name="Enustun E."/>
            <person name="Prichard A."/>
            <person name="Gomez A."/>
            <person name="Khanna K."/>
            <person name="Trigg S."/>
            <person name="Fernandez L."/>
            <person name="Pogliano K."/>
            <person name="Pogliano J."/>
        </authorList>
    </citation>
    <scope>NUCLEOTIDE SEQUENCE</scope>
    <source>
        <strain evidence="1">QF2</strain>
    </source>
</reference>
<name>A0A927BPI6_STRGL</name>